<dbReference type="Gene3D" id="3.20.110.20">
    <property type="match status" value="1"/>
</dbReference>
<dbReference type="OrthoDB" id="64936at2157"/>
<dbReference type="InterPro" id="IPR011330">
    <property type="entry name" value="Glyco_hydro/deAcase_b/a-brl"/>
</dbReference>
<proteinExistence type="inferred from homology"/>
<dbReference type="KEGG" id="mae:Maeo_0011"/>
<dbReference type="Proteomes" id="UP000001106">
    <property type="component" value="Chromosome"/>
</dbReference>
<dbReference type="STRING" id="419665.Maeo_0011"/>
<evidence type="ECO:0000259" key="4">
    <source>
        <dbReference type="Pfam" id="PF03065"/>
    </source>
</evidence>
<reference evidence="5" key="1">
    <citation type="submission" date="2007-06" db="EMBL/GenBank/DDBJ databases">
        <title>Complete sequence of Methanococcus aeolicus Nankai-3.</title>
        <authorList>
            <consortium name="US DOE Joint Genome Institute"/>
            <person name="Copeland A."/>
            <person name="Lucas S."/>
            <person name="Lapidus A."/>
            <person name="Barry K."/>
            <person name="Glavina del Rio T."/>
            <person name="Dalin E."/>
            <person name="Tice H."/>
            <person name="Pitluck S."/>
            <person name="Chain P."/>
            <person name="Malfatti S."/>
            <person name="Shin M."/>
            <person name="Vergez L."/>
            <person name="Schmutz J."/>
            <person name="Larimer F."/>
            <person name="Land M."/>
            <person name="Hauser L."/>
            <person name="Kyrpides N."/>
            <person name="Lykidis A."/>
            <person name="Sieprawska-Lupa M."/>
            <person name="Whitman W.B."/>
            <person name="Richardson P."/>
        </authorList>
    </citation>
    <scope>NUCLEOTIDE SEQUENCE [LARGE SCALE GENOMIC DNA]</scope>
    <source>
        <strain evidence="5">Nankai-3</strain>
    </source>
</reference>
<evidence type="ECO:0000313" key="6">
    <source>
        <dbReference type="Proteomes" id="UP000001106"/>
    </source>
</evidence>
<organism evidence="5 6">
    <name type="scientific">Methanococcus aeolicus (strain ATCC BAA-1280 / DSM 17508 / OCM 812 / Nankai-3)</name>
    <dbReference type="NCBI Taxonomy" id="419665"/>
    <lineage>
        <taxon>Archaea</taxon>
        <taxon>Methanobacteriati</taxon>
        <taxon>Methanobacteriota</taxon>
        <taxon>Methanomada group</taxon>
        <taxon>Methanococci</taxon>
        <taxon>Methanococcales</taxon>
        <taxon>Methanococcaceae</taxon>
        <taxon>Methanococcus</taxon>
    </lineage>
</organism>
<sequence length="580" mass="68503">MLISFNFEVHQPHRLNKYIKNGINIDKIKNTNNNNHNLWDRYIDVPLNKEVFNKVANKCYIPTNRIMLDLIDKHDIKIAYSITGVFLEQAMEFNDEVLDLFKDLVKTGNVELIGETYHHSLSSLFETHDEFKEDILRHKKLIKDLFNYKTEVFRNTELIYHNSIAKTVKDIGGFKGIFTEGADRLLDWRSPNYVYDSLCGLNVLLRNYQLSDDVGFRFSCCGWEDYPLYADKYAKWLANTPGDCINIYVDYETFGEHQWKETGIFEFLKELPNEIEKYSHLEYAKPTEILDKCRPKGEIDVFEFSALSWADTERDISAWLGNRLQKTSFDKLKSIREPLGRYIQTNNKNSKNNNSNTTDTATLDNDLYDEIMEYRIYKNLQTSDNFYYQCTKGFNDMDVHAYFSHFETPYDAFVAYMDIVYDFKTHLTISQILEIYKEKLNRLNNELNELKELNKKENEDTSELNNIINDLKDKIKNMELQLNLKDENIQKLKEEGVNLVNKLKQYEKEIISKTENVKKEIMNLKKEHEQEIKKKENKLGNNSYNIRNNDIQKDNNKNNKNNKNNSNNKNNKNSDFIIGS</sequence>
<keyword evidence="5" id="KW-0378">Hydrolase</keyword>
<name>A6USY2_META3</name>
<dbReference type="CAZy" id="GH57">
    <property type="family name" value="Glycoside Hydrolase Family 57"/>
</dbReference>
<dbReference type="GO" id="GO:0005975">
    <property type="term" value="P:carbohydrate metabolic process"/>
    <property type="evidence" value="ECO:0007669"/>
    <property type="project" value="InterPro"/>
</dbReference>
<feature type="region of interest" description="Disordered" evidence="3">
    <location>
        <begin position="532"/>
        <end position="580"/>
    </location>
</feature>
<dbReference type="Pfam" id="PF03065">
    <property type="entry name" value="Glyco_hydro_57"/>
    <property type="match status" value="1"/>
</dbReference>
<dbReference type="InterPro" id="IPR052046">
    <property type="entry name" value="GH57_Enzymes"/>
</dbReference>
<dbReference type="SUPFAM" id="SSF88713">
    <property type="entry name" value="Glycoside hydrolase/deacetylase"/>
    <property type="match status" value="1"/>
</dbReference>
<dbReference type="HOGENOM" id="CLU_033691_0_0_2"/>
<feature type="compositionally biased region" description="Low complexity" evidence="3">
    <location>
        <begin position="558"/>
        <end position="574"/>
    </location>
</feature>
<dbReference type="EC" id="3.2.1.1" evidence="5"/>
<dbReference type="EMBL" id="CP000743">
    <property type="protein sequence ID" value="ABR55604.1"/>
    <property type="molecule type" value="Genomic_DNA"/>
</dbReference>
<dbReference type="PANTHER" id="PTHR36306">
    <property type="entry name" value="ALPHA-AMYLASE-RELATED-RELATED"/>
    <property type="match status" value="1"/>
</dbReference>
<evidence type="ECO:0000256" key="2">
    <source>
        <dbReference type="ARBA" id="ARBA00023277"/>
    </source>
</evidence>
<gene>
    <name evidence="5" type="ordered locus">Maeo_0011</name>
</gene>
<evidence type="ECO:0000313" key="5">
    <source>
        <dbReference type="EMBL" id="ABR55604.1"/>
    </source>
</evidence>
<protein>
    <submittedName>
        <fullName evidence="5">Alpha-amylase</fullName>
        <ecNumber evidence="5">3.2.1.1</ecNumber>
    </submittedName>
</protein>
<evidence type="ECO:0000256" key="1">
    <source>
        <dbReference type="ARBA" id="ARBA00006821"/>
    </source>
</evidence>
<dbReference type="GO" id="GO:0004556">
    <property type="term" value="F:alpha-amylase activity"/>
    <property type="evidence" value="ECO:0007669"/>
    <property type="project" value="UniProtKB-EC"/>
</dbReference>
<dbReference type="eggNOG" id="arCOG03278">
    <property type="taxonomic scope" value="Archaea"/>
</dbReference>
<dbReference type="PANTHER" id="PTHR36306:SF1">
    <property type="entry name" value="ALPHA-AMYLASE-RELATED"/>
    <property type="match status" value="1"/>
</dbReference>
<feature type="domain" description="Glycoside hydrolase family 57 N-terminal" evidence="4">
    <location>
        <begin position="4"/>
        <end position="301"/>
    </location>
</feature>
<dbReference type="InterPro" id="IPR004300">
    <property type="entry name" value="Glyco_hydro_57_N"/>
</dbReference>
<keyword evidence="6" id="KW-1185">Reference proteome</keyword>
<keyword evidence="2" id="KW-0119">Carbohydrate metabolism</keyword>
<keyword evidence="5" id="KW-0326">Glycosidase</keyword>
<dbReference type="AlphaFoldDB" id="A6USY2"/>
<evidence type="ECO:0000256" key="3">
    <source>
        <dbReference type="SAM" id="MobiDB-lite"/>
    </source>
</evidence>
<dbReference type="CDD" id="cd10795">
    <property type="entry name" value="GH57N_MJA1_like"/>
    <property type="match status" value="1"/>
</dbReference>
<accession>A6USY2</accession>
<comment type="similarity">
    <text evidence="1">Belongs to the glycosyl hydrolase 57 family.</text>
</comment>